<dbReference type="PANTHER" id="PTHR18945">
    <property type="entry name" value="NEUROTRANSMITTER GATED ION CHANNEL"/>
    <property type="match status" value="1"/>
</dbReference>
<keyword evidence="4 5" id="KW-0472">Membrane</keyword>
<evidence type="ECO:0000256" key="5">
    <source>
        <dbReference type="SAM" id="Phobius"/>
    </source>
</evidence>
<dbReference type="OrthoDB" id="6604040at2759"/>
<organism evidence="8 9">
    <name type="scientific">Sipha flava</name>
    <name type="common">yellow sugarcane aphid</name>
    <dbReference type="NCBI Taxonomy" id="143950"/>
    <lineage>
        <taxon>Eukaryota</taxon>
        <taxon>Metazoa</taxon>
        <taxon>Ecdysozoa</taxon>
        <taxon>Arthropoda</taxon>
        <taxon>Hexapoda</taxon>
        <taxon>Insecta</taxon>
        <taxon>Pterygota</taxon>
        <taxon>Neoptera</taxon>
        <taxon>Paraneoptera</taxon>
        <taxon>Hemiptera</taxon>
        <taxon>Sternorrhyncha</taxon>
        <taxon>Aphidomorpha</taxon>
        <taxon>Aphidoidea</taxon>
        <taxon>Aphididae</taxon>
        <taxon>Sipha</taxon>
    </lineage>
</organism>
<feature type="domain" description="Neurotransmitter-gated ion-channel ligand-binding" evidence="7">
    <location>
        <begin position="41"/>
        <end position="251"/>
    </location>
</feature>
<proteinExistence type="predicted"/>
<keyword evidence="8" id="KW-1185">Reference proteome</keyword>
<feature type="transmembrane region" description="Helical" evidence="5">
    <location>
        <begin position="414"/>
        <end position="431"/>
    </location>
</feature>
<evidence type="ECO:0000313" key="8">
    <source>
        <dbReference type="Proteomes" id="UP000694846"/>
    </source>
</evidence>
<sequence length="432" mass="50135">MKSMDIFKLALFCACLMSFFGENYSKGEGCSNSVAKSAGVRLSNDLFCGYDNNIRPVMNHSTQTNVKVTFILYNFHMNEEWDVLQMSIQLIMAWKDEFLVWDPSKYDNIEKIHEHSYLLWLPEIRTFDEGFIGDLPKTFYSNLPMSMVSISNTGVVQYNHRISLNAQCATNIEKWPFDSHNCTILMGSMLYNNKFLNFTTVPSNSGGFDMDYLNSNREWEMNDIHHDCYLIYYPLSNFSHCILRYTMNLKRFSSMYSSSVIIPAVVISLMRTFTFLMGRETSLRITLLCLFFISELLFLQFLNMKLPNNGEYLVYIVLMYRNSLILTAIALIISVISNELYKRGTEDFPSKSPEWIKSVSIFLLNKRPISVLTNFNTQGAELLIESNMENDVPNSQRNENALIWKTISILLDRLSLIIILIISLMNFWFLMP</sequence>
<keyword evidence="2 5" id="KW-0812">Transmembrane</keyword>
<dbReference type="RefSeq" id="XP_025416686.1">
    <property type="nucleotide sequence ID" value="XM_025560901.1"/>
</dbReference>
<evidence type="ECO:0000313" key="9">
    <source>
        <dbReference type="RefSeq" id="XP_025416686.1"/>
    </source>
</evidence>
<comment type="subcellular location">
    <subcellularLocation>
        <location evidence="1">Membrane</location>
        <topology evidence="1">Multi-pass membrane protein</topology>
    </subcellularLocation>
</comment>
<evidence type="ECO:0000256" key="6">
    <source>
        <dbReference type="SAM" id="SignalP"/>
    </source>
</evidence>
<dbReference type="InterPro" id="IPR036734">
    <property type="entry name" value="Neur_chan_lig-bd_sf"/>
</dbReference>
<name>A0A8B8G261_9HEMI</name>
<reference evidence="9" key="1">
    <citation type="submission" date="2025-08" db="UniProtKB">
        <authorList>
            <consortium name="RefSeq"/>
        </authorList>
    </citation>
    <scope>IDENTIFICATION</scope>
    <source>
        <tissue evidence="9">Whole body</tissue>
    </source>
</reference>
<evidence type="ECO:0000259" key="7">
    <source>
        <dbReference type="Pfam" id="PF02931"/>
    </source>
</evidence>
<dbReference type="InterPro" id="IPR038050">
    <property type="entry name" value="Neuro_actylchol_rec"/>
</dbReference>
<feature type="transmembrane region" description="Helical" evidence="5">
    <location>
        <begin position="255"/>
        <end position="273"/>
    </location>
</feature>
<dbReference type="SUPFAM" id="SSF90112">
    <property type="entry name" value="Neurotransmitter-gated ion-channel transmembrane pore"/>
    <property type="match status" value="1"/>
</dbReference>
<dbReference type="GO" id="GO:0005230">
    <property type="term" value="F:extracellular ligand-gated monoatomic ion channel activity"/>
    <property type="evidence" value="ECO:0007669"/>
    <property type="project" value="InterPro"/>
</dbReference>
<feature type="signal peptide" evidence="6">
    <location>
        <begin position="1"/>
        <end position="25"/>
    </location>
</feature>
<dbReference type="InterPro" id="IPR036719">
    <property type="entry name" value="Neuro-gated_channel_TM_sf"/>
</dbReference>
<dbReference type="InterPro" id="IPR006202">
    <property type="entry name" value="Neur_chan_lig-bd"/>
</dbReference>
<dbReference type="Pfam" id="PF02931">
    <property type="entry name" value="Neur_chan_LBD"/>
    <property type="match status" value="1"/>
</dbReference>
<dbReference type="AlphaFoldDB" id="A0A8B8G261"/>
<dbReference type="GeneID" id="112687914"/>
<feature type="transmembrane region" description="Helical" evidence="5">
    <location>
        <begin position="312"/>
        <end position="336"/>
    </location>
</feature>
<dbReference type="Gene3D" id="2.70.170.10">
    <property type="entry name" value="Neurotransmitter-gated ion-channel ligand-binding domain"/>
    <property type="match status" value="1"/>
</dbReference>
<dbReference type="Proteomes" id="UP000694846">
    <property type="component" value="Unplaced"/>
</dbReference>
<keyword evidence="6" id="KW-0732">Signal</keyword>
<evidence type="ECO:0000256" key="1">
    <source>
        <dbReference type="ARBA" id="ARBA00004141"/>
    </source>
</evidence>
<dbReference type="SUPFAM" id="SSF63712">
    <property type="entry name" value="Nicotinic receptor ligand binding domain-like"/>
    <property type="match status" value="1"/>
</dbReference>
<gene>
    <name evidence="9" type="primary">LOC112687914</name>
</gene>
<dbReference type="InterPro" id="IPR006201">
    <property type="entry name" value="Neur_channel"/>
</dbReference>
<accession>A0A8B8G261</accession>
<protein>
    <submittedName>
        <fullName evidence="9">Acetylcholine receptor subunit beta-type acr-3-like</fullName>
    </submittedName>
</protein>
<dbReference type="Gene3D" id="1.20.58.390">
    <property type="entry name" value="Neurotransmitter-gated ion-channel transmembrane domain"/>
    <property type="match status" value="1"/>
</dbReference>
<dbReference type="GO" id="GO:0004888">
    <property type="term" value="F:transmembrane signaling receptor activity"/>
    <property type="evidence" value="ECO:0007669"/>
    <property type="project" value="InterPro"/>
</dbReference>
<dbReference type="GO" id="GO:0016020">
    <property type="term" value="C:membrane"/>
    <property type="evidence" value="ECO:0007669"/>
    <property type="project" value="UniProtKB-SubCell"/>
</dbReference>
<dbReference type="FunFam" id="2.70.170.10:FF:000028">
    <property type="entry name" value="AcetylCholine Receptor"/>
    <property type="match status" value="1"/>
</dbReference>
<evidence type="ECO:0000256" key="3">
    <source>
        <dbReference type="ARBA" id="ARBA00022989"/>
    </source>
</evidence>
<evidence type="ECO:0000256" key="4">
    <source>
        <dbReference type="ARBA" id="ARBA00023136"/>
    </source>
</evidence>
<feature type="chain" id="PRO_5034418925" evidence="6">
    <location>
        <begin position="26"/>
        <end position="432"/>
    </location>
</feature>
<keyword evidence="3 5" id="KW-1133">Transmembrane helix</keyword>
<feature type="transmembrane region" description="Helical" evidence="5">
    <location>
        <begin position="285"/>
        <end position="306"/>
    </location>
</feature>
<evidence type="ECO:0000256" key="2">
    <source>
        <dbReference type="ARBA" id="ARBA00022692"/>
    </source>
</evidence>
<dbReference type="CDD" id="cd18989">
    <property type="entry name" value="LGIC_ECD_cation"/>
    <property type="match status" value="1"/>
</dbReference>